<feature type="region of interest" description="Disordered" evidence="1">
    <location>
        <begin position="15"/>
        <end position="36"/>
    </location>
</feature>
<organism evidence="2 3">
    <name type="scientific">Smittium culicis</name>
    <dbReference type="NCBI Taxonomy" id="133412"/>
    <lineage>
        <taxon>Eukaryota</taxon>
        <taxon>Fungi</taxon>
        <taxon>Fungi incertae sedis</taxon>
        <taxon>Zoopagomycota</taxon>
        <taxon>Kickxellomycotina</taxon>
        <taxon>Harpellomycetes</taxon>
        <taxon>Harpellales</taxon>
        <taxon>Legeriomycetaceae</taxon>
        <taxon>Smittium</taxon>
    </lineage>
</organism>
<dbReference type="OrthoDB" id="5558452at2759"/>
<proteinExistence type="predicted"/>
<feature type="compositionally biased region" description="Polar residues" evidence="1">
    <location>
        <begin position="27"/>
        <end position="36"/>
    </location>
</feature>
<evidence type="ECO:0008006" key="4">
    <source>
        <dbReference type="Google" id="ProtNLM"/>
    </source>
</evidence>
<dbReference type="Proteomes" id="UP000187283">
    <property type="component" value="Unassembled WGS sequence"/>
</dbReference>
<evidence type="ECO:0000313" key="3">
    <source>
        <dbReference type="Proteomes" id="UP000187283"/>
    </source>
</evidence>
<accession>A0A1R1Y5L8</accession>
<evidence type="ECO:0000313" key="2">
    <source>
        <dbReference type="EMBL" id="OMJ22149.1"/>
    </source>
</evidence>
<gene>
    <name evidence="2" type="ORF">AYI70_g3056</name>
</gene>
<sequence length="108" mass="12021">MSYGVEDMHGNFHENVNNKFVPGNRPAENTTENNNSVPRINNAIKIQNFGGSLDEDVGLWLFAFKNWQLASVISENSTLVAIAANHLTKNALSWFKAWCAQSESTYSS</sequence>
<protein>
    <recommendedName>
        <fullName evidence="4">Retrotransposon gag domain-containing protein</fullName>
    </recommendedName>
</protein>
<name>A0A1R1Y5L8_9FUNG</name>
<evidence type="ECO:0000256" key="1">
    <source>
        <dbReference type="SAM" id="MobiDB-lite"/>
    </source>
</evidence>
<dbReference type="EMBL" id="LSSN01000830">
    <property type="protein sequence ID" value="OMJ22149.1"/>
    <property type="molecule type" value="Genomic_DNA"/>
</dbReference>
<comment type="caution">
    <text evidence="2">The sequence shown here is derived from an EMBL/GenBank/DDBJ whole genome shotgun (WGS) entry which is preliminary data.</text>
</comment>
<reference evidence="2 3" key="1">
    <citation type="submission" date="2017-01" db="EMBL/GenBank/DDBJ databases">
        <authorList>
            <person name="Mah S.A."/>
            <person name="Swanson W.J."/>
            <person name="Moy G.W."/>
            <person name="Vacquier V.D."/>
        </authorList>
    </citation>
    <scope>NUCLEOTIDE SEQUENCE [LARGE SCALE GENOMIC DNA]</scope>
    <source>
        <strain evidence="2 3">GSMNP</strain>
    </source>
</reference>
<dbReference type="AlphaFoldDB" id="A0A1R1Y5L8"/>
<keyword evidence="3" id="KW-1185">Reference proteome</keyword>